<dbReference type="SMART" id="SM00298">
    <property type="entry name" value="CHROMO"/>
    <property type="match status" value="1"/>
</dbReference>
<feature type="region of interest" description="Disordered" evidence="3">
    <location>
        <begin position="1"/>
        <end position="80"/>
    </location>
</feature>
<evidence type="ECO:0000313" key="5">
    <source>
        <dbReference type="EMBL" id="OQV18909.1"/>
    </source>
</evidence>
<feature type="domain" description="Chromo" evidence="4">
    <location>
        <begin position="479"/>
        <end position="528"/>
    </location>
</feature>
<feature type="compositionally biased region" description="Polar residues" evidence="3">
    <location>
        <begin position="1"/>
        <end position="29"/>
    </location>
</feature>
<accession>A0A1W0WUL8</accession>
<gene>
    <name evidence="5" type="ORF">BV898_06971</name>
</gene>
<evidence type="ECO:0000256" key="2">
    <source>
        <dbReference type="ARBA" id="ARBA00023242"/>
    </source>
</evidence>
<feature type="compositionally biased region" description="Basic and acidic residues" evidence="3">
    <location>
        <begin position="293"/>
        <end position="312"/>
    </location>
</feature>
<reference evidence="6" key="1">
    <citation type="submission" date="2017-01" db="EMBL/GenBank/DDBJ databases">
        <title>Comparative genomics of anhydrobiosis in the tardigrade Hypsibius dujardini.</title>
        <authorList>
            <person name="Yoshida Y."/>
            <person name="Koutsovoulos G."/>
            <person name="Laetsch D."/>
            <person name="Stevens L."/>
            <person name="Kumar S."/>
            <person name="Horikawa D."/>
            <person name="Ishino K."/>
            <person name="Komine S."/>
            <person name="Tomita M."/>
            <person name="Blaxter M."/>
            <person name="Arakawa K."/>
        </authorList>
    </citation>
    <scope>NUCLEOTIDE SEQUENCE [LARGE SCALE GENOMIC DNA]</scope>
    <source>
        <strain evidence="6">Z151</strain>
    </source>
</reference>
<dbReference type="AlphaFoldDB" id="A0A1W0WUL8"/>
<dbReference type="PANTHER" id="PTHR22812">
    <property type="entry name" value="CHROMOBOX PROTEIN"/>
    <property type="match status" value="1"/>
</dbReference>
<evidence type="ECO:0000256" key="3">
    <source>
        <dbReference type="SAM" id="MobiDB-lite"/>
    </source>
</evidence>
<dbReference type="InterPro" id="IPR023780">
    <property type="entry name" value="Chromo_domain"/>
</dbReference>
<organism evidence="5 6">
    <name type="scientific">Hypsibius exemplaris</name>
    <name type="common">Freshwater tardigrade</name>
    <dbReference type="NCBI Taxonomy" id="2072580"/>
    <lineage>
        <taxon>Eukaryota</taxon>
        <taxon>Metazoa</taxon>
        <taxon>Ecdysozoa</taxon>
        <taxon>Tardigrada</taxon>
        <taxon>Eutardigrada</taxon>
        <taxon>Parachela</taxon>
        <taxon>Hypsibioidea</taxon>
        <taxon>Hypsibiidae</taxon>
        <taxon>Hypsibius</taxon>
    </lineage>
</organism>
<feature type="region of interest" description="Disordered" evidence="3">
    <location>
        <begin position="95"/>
        <end position="150"/>
    </location>
</feature>
<dbReference type="Pfam" id="PF00385">
    <property type="entry name" value="Chromo"/>
    <property type="match status" value="1"/>
</dbReference>
<proteinExistence type="predicted"/>
<feature type="compositionally biased region" description="Acidic residues" evidence="3">
    <location>
        <begin position="465"/>
        <end position="475"/>
    </location>
</feature>
<evidence type="ECO:0000256" key="1">
    <source>
        <dbReference type="ARBA" id="ARBA00004123"/>
    </source>
</evidence>
<protein>
    <recommendedName>
        <fullName evidence="4">Chromo domain-containing protein</fullName>
    </recommendedName>
</protein>
<name>A0A1W0WUL8_HYPEX</name>
<dbReference type="Proteomes" id="UP000192578">
    <property type="component" value="Unassembled WGS sequence"/>
</dbReference>
<keyword evidence="2" id="KW-0539">Nucleus</keyword>
<feature type="compositionally biased region" description="Polar residues" evidence="3">
    <location>
        <begin position="395"/>
        <end position="406"/>
    </location>
</feature>
<dbReference type="GO" id="GO:0005634">
    <property type="term" value="C:nucleus"/>
    <property type="evidence" value="ECO:0007669"/>
    <property type="project" value="UniProtKB-SubCell"/>
</dbReference>
<feature type="compositionally biased region" description="Basic and acidic residues" evidence="3">
    <location>
        <begin position="339"/>
        <end position="348"/>
    </location>
</feature>
<keyword evidence="6" id="KW-1185">Reference proteome</keyword>
<feature type="compositionally biased region" description="Low complexity" evidence="3">
    <location>
        <begin position="30"/>
        <end position="46"/>
    </location>
</feature>
<evidence type="ECO:0000259" key="4">
    <source>
        <dbReference type="PROSITE" id="PS50013"/>
    </source>
</evidence>
<dbReference type="CDD" id="cd00024">
    <property type="entry name" value="CD_CSD"/>
    <property type="match status" value="1"/>
</dbReference>
<sequence length="683" mass="73981">MKKSFATKSCNTHSSSSSARPSTIKQSTVGSPRDGAHSSSSSARPSTIKQSTVVCPRDGAHSSRSSVNEPATTSRSSVGSNLVYLNSKPSASIVHHQEKLKTIHRHSKNDESEYSAVCADESSRDDQTGRPRRSFAVKTTSSSSNRTQPAPVTHITKVAKFSLDHIRPSADGKALPRATVDANTASAAFAFAMASASRDGSGVQKATENQLAGKALSPSIIGFKVPPPRVDVIRPAGIQPRVDSGSASYAAAEHNKQVEKVVQRHKETNAKKQEELGAQRRNKADEARIARALKKQNDEVAAARRRHEEAASRKRKASIASPVDDRLHSSHLVQPKRVARSDELDRTGGSHPTGPVAGRIARPASSRLDVPRSNAIQHQRPSAVQGRPSIRKPDASQTGPITTVVVSNLPKPGQKFMALKTTTTTAPPKKEVKRLKSKSAVSSRGGWKVSNKKRTSTSPEASSDSGDDEEEELDDPSSFYVDKVVAKRRNCGMLEYKIRWQGYGPEGDTWEAVANCNCDEAIKDFEAECLRLEKEKLKTKTVIAGKRKANGPSLAKGESSKHTAQRNPAAGSGALSKKPAGESAGQARQPVITPWEIVTPKVLKTIPQSLRARMDAKDWPVRITDSRNPVVGGDDDGCQRYFCEWKDGITSWLPGSICSKFFPKVVVSFVLESLPKQFFRVTF</sequence>
<comment type="caution">
    <text evidence="5">The sequence shown here is derived from an EMBL/GenBank/DDBJ whole genome shotgun (WGS) entry which is preliminary data.</text>
</comment>
<comment type="subcellular location">
    <subcellularLocation>
        <location evidence="1">Nucleus</location>
    </subcellularLocation>
</comment>
<dbReference type="OrthoDB" id="5376140at2759"/>
<dbReference type="EMBL" id="MTYJ01000044">
    <property type="protein sequence ID" value="OQV18909.1"/>
    <property type="molecule type" value="Genomic_DNA"/>
</dbReference>
<evidence type="ECO:0000313" key="6">
    <source>
        <dbReference type="Proteomes" id="UP000192578"/>
    </source>
</evidence>
<dbReference type="InterPro" id="IPR000953">
    <property type="entry name" value="Chromo/chromo_shadow_dom"/>
</dbReference>
<feature type="region of interest" description="Disordered" evidence="3">
    <location>
        <begin position="293"/>
        <end position="476"/>
    </location>
</feature>
<dbReference type="InterPro" id="IPR051219">
    <property type="entry name" value="Heterochromatin_chromo-domain"/>
</dbReference>
<dbReference type="Gene3D" id="2.40.50.40">
    <property type="match status" value="1"/>
</dbReference>
<dbReference type="SUPFAM" id="SSF54160">
    <property type="entry name" value="Chromo domain-like"/>
    <property type="match status" value="1"/>
</dbReference>
<dbReference type="PROSITE" id="PS50013">
    <property type="entry name" value="CHROMO_2"/>
    <property type="match status" value="1"/>
</dbReference>
<dbReference type="InterPro" id="IPR016197">
    <property type="entry name" value="Chromo-like_dom_sf"/>
</dbReference>
<feature type="compositionally biased region" description="Polar residues" evidence="3">
    <location>
        <begin position="137"/>
        <end position="150"/>
    </location>
</feature>
<feature type="region of interest" description="Disordered" evidence="3">
    <location>
        <begin position="548"/>
        <end position="588"/>
    </location>
</feature>
<feature type="compositionally biased region" description="Polar residues" evidence="3">
    <location>
        <begin position="62"/>
        <end position="80"/>
    </location>
</feature>